<organism evidence="1 2">
    <name type="scientific">Halobacillus halophilus (strain ATCC 35676 / DSM 2266 / JCM 20832 / KCTC 3685 / LMG 17431 / NBRC 102448 / NCIMB 2269)</name>
    <name type="common">Sporosarcina halophila</name>
    <dbReference type="NCBI Taxonomy" id="866895"/>
    <lineage>
        <taxon>Bacteria</taxon>
        <taxon>Bacillati</taxon>
        <taxon>Bacillota</taxon>
        <taxon>Bacilli</taxon>
        <taxon>Bacillales</taxon>
        <taxon>Bacillaceae</taxon>
        <taxon>Halobacillus</taxon>
    </lineage>
</organism>
<dbReference type="KEGG" id="hhd:HBHAL_4737"/>
<reference evidence="1 2" key="1">
    <citation type="journal article" date="2013" name="Environ. Microbiol.">
        <title>Chloride and organic osmolytes: a hybrid strategy to cope with elevated salinities by the moderately halophilic, chloride-dependent bacterium Halobacillus halophilus.</title>
        <authorList>
            <person name="Saum S.H."/>
            <person name="Pfeiffer F."/>
            <person name="Palm P."/>
            <person name="Rampp M."/>
            <person name="Schuster S.C."/>
            <person name="Muller V."/>
            <person name="Oesterhelt D."/>
        </authorList>
    </citation>
    <scope>NUCLEOTIDE SEQUENCE [LARGE SCALE GENOMIC DNA]</scope>
    <source>
        <strain evidence="2">ATCC 35676 / DSM 2266 / JCM 20832 / KCTC 3685 / LMG 17431 / NBRC 102448 / NCIMB 2269</strain>
    </source>
</reference>
<sequence length="123" mass="13796">MSRIYRDYFNQTVLTIPDSFIDVKTGETRLVSPSIIEQLEYHSRNNTLQHFMISALTSYLSATPNHQGPADEVLQELLEIKRMLKAGSSGIHYMDRTSAGSKFTPSREVGAKEIEDVLEAFGG</sequence>
<name>I0JSF3_HALH3</name>
<dbReference type="eggNOG" id="ENOG5030BND">
    <property type="taxonomic scope" value="Bacteria"/>
</dbReference>
<dbReference type="PATRIC" id="fig|866895.3.peg.3774"/>
<evidence type="ECO:0000313" key="1">
    <source>
        <dbReference type="EMBL" id="CCG47075.1"/>
    </source>
</evidence>
<evidence type="ECO:0000313" key="2">
    <source>
        <dbReference type="Proteomes" id="UP000007397"/>
    </source>
</evidence>
<accession>I0JSF3</accession>
<dbReference type="STRING" id="866895.HBHAL_4737"/>
<dbReference type="AlphaFoldDB" id="I0JSF3"/>
<proteinExistence type="predicted"/>
<keyword evidence="2" id="KW-1185">Reference proteome</keyword>
<protein>
    <submittedName>
        <fullName evidence="1">Uncharacterized protein</fullName>
    </submittedName>
</protein>
<dbReference type="Proteomes" id="UP000007397">
    <property type="component" value="Chromosome"/>
</dbReference>
<gene>
    <name evidence="1" type="ordered locus">HBHAL_4737</name>
</gene>
<dbReference type="HOGENOM" id="CLU_2036510_0_0_9"/>
<dbReference type="EMBL" id="HE717023">
    <property type="protein sequence ID" value="CCG47075.1"/>
    <property type="molecule type" value="Genomic_DNA"/>
</dbReference>
<dbReference type="RefSeq" id="WP_014644959.1">
    <property type="nucleotide sequence ID" value="NC_017668.1"/>
</dbReference>